<keyword evidence="7" id="KW-1185">Reference proteome</keyword>
<dbReference type="InterPro" id="IPR003775">
    <property type="entry name" value="Flagellar_assembly_factor_FliW"/>
</dbReference>
<keyword evidence="6" id="KW-0282">Flagellum</keyword>
<keyword evidence="4 5" id="KW-0143">Chaperone</keyword>
<dbReference type="Gene3D" id="2.30.290.10">
    <property type="entry name" value="BH3618-like"/>
    <property type="match status" value="1"/>
</dbReference>
<evidence type="ECO:0000256" key="3">
    <source>
        <dbReference type="ARBA" id="ARBA00022845"/>
    </source>
</evidence>
<accession>A0A2C6MH45</accession>
<comment type="subunit">
    <text evidence="5">Interacts with translational regulator CsrA and flagellin(s).</text>
</comment>
<dbReference type="GO" id="GO:0006417">
    <property type="term" value="P:regulation of translation"/>
    <property type="evidence" value="ECO:0007669"/>
    <property type="project" value="UniProtKB-KW"/>
</dbReference>
<keyword evidence="1 5" id="KW-0963">Cytoplasm</keyword>
<dbReference type="PANTHER" id="PTHR39190:SF1">
    <property type="entry name" value="FLAGELLAR ASSEMBLY FACTOR FLIW"/>
    <property type="match status" value="1"/>
</dbReference>
<dbReference type="InterPro" id="IPR024046">
    <property type="entry name" value="Flagellar_assmbl_FliW_dom_sf"/>
</dbReference>
<dbReference type="PANTHER" id="PTHR39190">
    <property type="entry name" value="FLAGELLAR ASSEMBLY FACTOR FLIW"/>
    <property type="match status" value="1"/>
</dbReference>
<evidence type="ECO:0000256" key="5">
    <source>
        <dbReference type="HAMAP-Rule" id="MF_01185"/>
    </source>
</evidence>
<protein>
    <recommendedName>
        <fullName evidence="5">Flagellar assembly factor FliW</fullName>
    </recommendedName>
</protein>
<comment type="caution">
    <text evidence="6">The sequence shown here is derived from an EMBL/GenBank/DDBJ whole genome shotgun (WGS) entry which is preliminary data.</text>
</comment>
<keyword evidence="6" id="KW-0966">Cell projection</keyword>
<keyword evidence="6" id="KW-0969">Cilium</keyword>
<dbReference type="EMBL" id="AWQQ01000037">
    <property type="protein sequence ID" value="PHJ39065.1"/>
    <property type="molecule type" value="Genomic_DNA"/>
</dbReference>
<proteinExistence type="inferred from homology"/>
<evidence type="ECO:0000313" key="6">
    <source>
        <dbReference type="EMBL" id="PHJ39065.1"/>
    </source>
</evidence>
<dbReference type="HAMAP" id="MF_01185">
    <property type="entry name" value="FliW"/>
    <property type="match status" value="1"/>
</dbReference>
<keyword evidence="2 5" id="KW-1005">Bacterial flagellum biogenesis</keyword>
<dbReference type="AlphaFoldDB" id="A0A2C6MH45"/>
<evidence type="ECO:0000256" key="2">
    <source>
        <dbReference type="ARBA" id="ARBA00022795"/>
    </source>
</evidence>
<evidence type="ECO:0000313" key="7">
    <source>
        <dbReference type="Proteomes" id="UP000222564"/>
    </source>
</evidence>
<comment type="subcellular location">
    <subcellularLocation>
        <location evidence="5">Cytoplasm</location>
    </subcellularLocation>
</comment>
<dbReference type="OrthoDB" id="9801235at2"/>
<organism evidence="6 7">
    <name type="scientific">Desulforamulus profundi</name>
    <dbReference type="NCBI Taxonomy" id="1383067"/>
    <lineage>
        <taxon>Bacteria</taxon>
        <taxon>Bacillati</taxon>
        <taxon>Bacillota</taxon>
        <taxon>Clostridia</taxon>
        <taxon>Eubacteriales</taxon>
        <taxon>Peptococcaceae</taxon>
        <taxon>Desulforamulus</taxon>
    </lineage>
</organism>
<gene>
    <name evidence="5" type="primary">fliW</name>
    <name evidence="6" type="ORF">P378_06220</name>
</gene>
<evidence type="ECO:0000256" key="4">
    <source>
        <dbReference type="ARBA" id="ARBA00023186"/>
    </source>
</evidence>
<reference evidence="6 7" key="1">
    <citation type="submission" date="2013-09" db="EMBL/GenBank/DDBJ databases">
        <title>Biodegradation of hydrocarbons in the deep terrestrial subsurface : characterization of a microbial consortium composed of two Desulfotomaculum species originating from a deep geological formation.</title>
        <authorList>
            <person name="Aullo T."/>
            <person name="Berlendis S."/>
            <person name="Lascourreges J.-F."/>
            <person name="Dessort D."/>
            <person name="Saint-Laurent S."/>
            <person name="Schraauwers B."/>
            <person name="Mas J."/>
            <person name="Magot M."/>
            <person name="Ranchou-Peyruse A."/>
        </authorList>
    </citation>
    <scope>NUCLEOTIDE SEQUENCE [LARGE SCALE GENOMIC DNA]</scope>
    <source>
        <strain evidence="6 7">Bs107</strain>
    </source>
</reference>
<dbReference type="GO" id="GO:0005737">
    <property type="term" value="C:cytoplasm"/>
    <property type="evidence" value="ECO:0007669"/>
    <property type="project" value="UniProtKB-SubCell"/>
</dbReference>
<comment type="similarity">
    <text evidence="5">Belongs to the FliW family.</text>
</comment>
<evidence type="ECO:0000256" key="1">
    <source>
        <dbReference type="ARBA" id="ARBA00022490"/>
    </source>
</evidence>
<dbReference type="Proteomes" id="UP000222564">
    <property type="component" value="Unassembled WGS sequence"/>
</dbReference>
<name>A0A2C6MH45_9FIRM</name>
<dbReference type="Pfam" id="PF02623">
    <property type="entry name" value="FliW"/>
    <property type="match status" value="1"/>
</dbReference>
<comment type="function">
    <text evidence="5">Acts as an anti-CsrA protein, binds CsrA and prevents it from repressing translation of its target genes, one of which is flagellin. Binds to flagellin and participates in the assembly of the flagellum.</text>
</comment>
<dbReference type="GO" id="GO:0044780">
    <property type="term" value="P:bacterial-type flagellum assembly"/>
    <property type="evidence" value="ECO:0007669"/>
    <property type="project" value="UniProtKB-UniRule"/>
</dbReference>
<keyword evidence="3 5" id="KW-0810">Translation regulation</keyword>
<sequence length="141" mass="15795">MQQTKDQLNIFFEQGLPGFEGLRNFLISRPFDNSPFYYLQSAEADDVCFLLLNPFEITQSYEFDLPVPVQEMLEIKATSDIAVFNIVNAQKDLANATVNLQAPVVINVNKSKGMQVVLNDPSLSIREPLKNLLQGKVGRGC</sequence>
<dbReference type="RefSeq" id="WP_099082539.1">
    <property type="nucleotide sequence ID" value="NZ_AWQQ01000037.1"/>
</dbReference>
<dbReference type="SUPFAM" id="SSF141457">
    <property type="entry name" value="BH3618-like"/>
    <property type="match status" value="1"/>
</dbReference>